<dbReference type="Proteomes" id="UP000010478">
    <property type="component" value="Chromosome"/>
</dbReference>
<dbReference type="STRING" id="179408.Osc7112_1191"/>
<organism evidence="1 2">
    <name type="scientific">Phormidium nigroviride PCC 7112</name>
    <dbReference type="NCBI Taxonomy" id="179408"/>
    <lineage>
        <taxon>Bacteria</taxon>
        <taxon>Bacillati</taxon>
        <taxon>Cyanobacteriota</taxon>
        <taxon>Cyanophyceae</taxon>
        <taxon>Oscillatoriophycideae</taxon>
        <taxon>Oscillatoriales</taxon>
        <taxon>Oscillatoriaceae</taxon>
        <taxon>Phormidium</taxon>
    </lineage>
</organism>
<evidence type="ECO:0000313" key="2">
    <source>
        <dbReference type="Proteomes" id="UP000010478"/>
    </source>
</evidence>
<dbReference type="HOGENOM" id="CLU_3293436_0_0_3"/>
<dbReference type="AlphaFoldDB" id="K9VC51"/>
<accession>K9VC51</accession>
<protein>
    <submittedName>
        <fullName evidence="1">Uncharacterized protein</fullName>
    </submittedName>
</protein>
<keyword evidence="2" id="KW-1185">Reference proteome</keyword>
<dbReference type="EMBL" id="CP003614">
    <property type="protein sequence ID" value="AFZ05738.1"/>
    <property type="molecule type" value="Genomic_DNA"/>
</dbReference>
<gene>
    <name evidence="1" type="ORF">Osc7112_1191</name>
</gene>
<sequence length="40" mass="4520" precursor="true">MSSFPFSYFPIFPSSFFLRQRGIASGYGFPGPAWEAVKNQ</sequence>
<reference evidence="1 2" key="1">
    <citation type="submission" date="2012-05" db="EMBL/GenBank/DDBJ databases">
        <title>Finished chromosome of genome of Oscillatoria sp. PCC 7112.</title>
        <authorList>
            <consortium name="US DOE Joint Genome Institute"/>
            <person name="Gugger M."/>
            <person name="Coursin T."/>
            <person name="Rippka R."/>
            <person name="Tandeau De Marsac N."/>
            <person name="Huntemann M."/>
            <person name="Wei C.-L."/>
            <person name="Han J."/>
            <person name="Detter J.C."/>
            <person name="Han C."/>
            <person name="Tapia R."/>
            <person name="Davenport K."/>
            <person name="Daligault H."/>
            <person name="Erkkila T."/>
            <person name="Gu W."/>
            <person name="Munk A.C.C."/>
            <person name="Teshima H."/>
            <person name="Xu Y."/>
            <person name="Chain P."/>
            <person name="Chen A."/>
            <person name="Krypides N."/>
            <person name="Mavromatis K."/>
            <person name="Markowitz V."/>
            <person name="Szeto E."/>
            <person name="Ivanova N."/>
            <person name="Mikhailova N."/>
            <person name="Ovchinnikova G."/>
            <person name="Pagani I."/>
            <person name="Pati A."/>
            <person name="Goodwin L."/>
            <person name="Peters L."/>
            <person name="Pitluck S."/>
            <person name="Woyke T."/>
            <person name="Kerfeld C."/>
        </authorList>
    </citation>
    <scope>NUCLEOTIDE SEQUENCE [LARGE SCALE GENOMIC DNA]</scope>
    <source>
        <strain evidence="1 2">PCC 7112</strain>
    </source>
</reference>
<evidence type="ECO:0000313" key="1">
    <source>
        <dbReference type="EMBL" id="AFZ05738.1"/>
    </source>
</evidence>
<dbReference type="KEGG" id="oni:Osc7112_1191"/>
<name>K9VC51_9CYAN</name>
<proteinExistence type="predicted"/>